<organism evidence="3 4">
    <name type="scientific">Mycolicibacterium thermoresistibile</name>
    <name type="common">Mycobacterium thermoresistibile</name>
    <dbReference type="NCBI Taxonomy" id="1797"/>
    <lineage>
        <taxon>Bacteria</taxon>
        <taxon>Bacillati</taxon>
        <taxon>Actinomycetota</taxon>
        <taxon>Actinomycetes</taxon>
        <taxon>Mycobacteriales</taxon>
        <taxon>Mycobacteriaceae</taxon>
        <taxon>Mycolicibacterium</taxon>
    </lineage>
</organism>
<dbReference type="Pfam" id="PF01796">
    <property type="entry name" value="OB_ChsH2_C"/>
    <property type="match status" value="1"/>
</dbReference>
<dbReference type="EMBL" id="BCTB01000004">
    <property type="protein sequence ID" value="GAT13880.1"/>
    <property type="molecule type" value="Genomic_DNA"/>
</dbReference>
<dbReference type="InterPro" id="IPR012340">
    <property type="entry name" value="NA-bd_OB-fold"/>
</dbReference>
<evidence type="ECO:0000313" key="3">
    <source>
        <dbReference type="EMBL" id="GAT13880.1"/>
    </source>
</evidence>
<dbReference type="OrthoDB" id="7470921at2"/>
<dbReference type="SUPFAM" id="SSF50249">
    <property type="entry name" value="Nucleic acid-binding proteins"/>
    <property type="match status" value="1"/>
</dbReference>
<name>A0A100XC54_MYCTH</name>
<accession>A0A100XC54</accession>
<feature type="domain" description="ChsH2 rubredoxin-like zinc ribbon" evidence="2">
    <location>
        <begin position="18"/>
        <end position="53"/>
    </location>
</feature>
<dbReference type="Gene3D" id="6.10.30.10">
    <property type="match status" value="1"/>
</dbReference>
<gene>
    <name evidence="3" type="ORF">RMCT_0851</name>
</gene>
<dbReference type="PANTHER" id="PTHR34075:SF5">
    <property type="entry name" value="BLR3430 PROTEIN"/>
    <property type="match status" value="1"/>
</dbReference>
<dbReference type="Pfam" id="PF12172">
    <property type="entry name" value="zf-ChsH2"/>
    <property type="match status" value="1"/>
</dbReference>
<reference evidence="4" key="2">
    <citation type="submission" date="2016-02" db="EMBL/GenBank/DDBJ databases">
        <title>Draft genome sequence of five rapidly growing Mycobacterium species.</title>
        <authorList>
            <person name="Katahira K."/>
            <person name="Gotou Y."/>
            <person name="Iida K."/>
            <person name="Ogura Y."/>
            <person name="Hayashi T."/>
        </authorList>
    </citation>
    <scope>NUCLEOTIDE SEQUENCE [LARGE SCALE GENOMIC DNA]</scope>
    <source>
        <strain evidence="4">JCM6362</strain>
    </source>
</reference>
<comment type="caution">
    <text evidence="3">The sequence shown here is derived from an EMBL/GenBank/DDBJ whole genome shotgun (WGS) entry which is preliminary data.</text>
</comment>
<evidence type="ECO:0000313" key="4">
    <source>
        <dbReference type="Proteomes" id="UP000069654"/>
    </source>
</evidence>
<dbReference type="STRING" id="1797.RMCT_0851"/>
<dbReference type="RefSeq" id="WP_003926940.1">
    <property type="nucleotide sequence ID" value="NZ_BCTB01000004.1"/>
</dbReference>
<proteinExistence type="predicted"/>
<dbReference type="InterPro" id="IPR022002">
    <property type="entry name" value="ChsH2_Znr"/>
</dbReference>
<dbReference type="InterPro" id="IPR002878">
    <property type="entry name" value="ChsH2_C"/>
</dbReference>
<dbReference type="AlphaFoldDB" id="A0A100XC54"/>
<evidence type="ECO:0000259" key="2">
    <source>
        <dbReference type="Pfam" id="PF12172"/>
    </source>
</evidence>
<sequence>MTERLLPTVIDPASSGFFAAAAEGRLAVLTCADCGGRTHLPRPRCVHCGGADLHWRDVPRRGRARSWTVVEHQVHPWFPTPYTVVVIDIDDCPGVRMIGYLPGRAAIDQNTVLEADFEDLGADSDGNPIVMPRWRIRDLP</sequence>
<evidence type="ECO:0000259" key="1">
    <source>
        <dbReference type="Pfam" id="PF01796"/>
    </source>
</evidence>
<evidence type="ECO:0008006" key="5">
    <source>
        <dbReference type="Google" id="ProtNLM"/>
    </source>
</evidence>
<feature type="domain" description="ChsH2 C-terminal OB-fold" evidence="1">
    <location>
        <begin position="55"/>
        <end position="105"/>
    </location>
</feature>
<reference evidence="3 4" key="1">
    <citation type="journal article" date="2016" name="Genome Announc.">
        <title>Draft Genome Sequences of Five Rapidly Growing Mycobacterium Species, M. thermoresistibile, M. fortuitum subsp. acetamidolyticum, M. canariasense, M. brisbanense, and M. novocastrense.</title>
        <authorList>
            <person name="Katahira K."/>
            <person name="Ogura Y."/>
            <person name="Gotoh Y."/>
            <person name="Hayashi T."/>
        </authorList>
    </citation>
    <scope>NUCLEOTIDE SEQUENCE [LARGE SCALE GENOMIC DNA]</scope>
    <source>
        <strain evidence="3 4">JCM6362</strain>
    </source>
</reference>
<dbReference type="InterPro" id="IPR052513">
    <property type="entry name" value="Thioester_dehydratase-like"/>
</dbReference>
<dbReference type="PANTHER" id="PTHR34075">
    <property type="entry name" value="BLR3430 PROTEIN"/>
    <property type="match status" value="1"/>
</dbReference>
<protein>
    <recommendedName>
        <fullName evidence="5">3-ketoacyl-CoA thiolase</fullName>
    </recommendedName>
</protein>
<dbReference type="Proteomes" id="UP000069654">
    <property type="component" value="Unassembled WGS sequence"/>
</dbReference>